<proteinExistence type="predicted"/>
<gene>
    <name evidence="2" type="ORF">TISLANDTSLP1_10440</name>
</gene>
<dbReference type="InterPro" id="IPR015330">
    <property type="entry name" value="DNA_primase/pol_bifunc_N"/>
</dbReference>
<evidence type="ECO:0000259" key="1">
    <source>
        <dbReference type="SMART" id="SM00943"/>
    </source>
</evidence>
<dbReference type="Proteomes" id="UP001144297">
    <property type="component" value="Unassembled WGS sequence"/>
</dbReference>
<dbReference type="SMART" id="SM00943">
    <property type="entry name" value="Prim-Pol"/>
    <property type="match status" value="1"/>
</dbReference>
<dbReference type="Pfam" id="PF09250">
    <property type="entry name" value="Prim-Pol"/>
    <property type="match status" value="1"/>
</dbReference>
<dbReference type="PANTHER" id="PTHR34985:SF1">
    <property type="entry name" value="SLR0554 PROTEIN"/>
    <property type="match status" value="1"/>
</dbReference>
<dbReference type="InterPro" id="IPR007936">
    <property type="entry name" value="VapE-like_dom"/>
</dbReference>
<dbReference type="EMBL" id="BSDX01000001">
    <property type="protein sequence ID" value="GLI53351.1"/>
    <property type="molecule type" value="Genomic_DNA"/>
</dbReference>
<keyword evidence="3" id="KW-1185">Reference proteome</keyword>
<evidence type="ECO:0000313" key="2">
    <source>
        <dbReference type="EMBL" id="GLI53351.1"/>
    </source>
</evidence>
<dbReference type="PANTHER" id="PTHR34985">
    <property type="entry name" value="SLR0554 PROTEIN"/>
    <property type="match status" value="1"/>
</dbReference>
<organism evidence="2 3">
    <name type="scientific">Thermodesulfovibrio yellowstonii</name>
    <dbReference type="NCBI Taxonomy" id="28262"/>
    <lineage>
        <taxon>Bacteria</taxon>
        <taxon>Pseudomonadati</taxon>
        <taxon>Nitrospirota</taxon>
        <taxon>Thermodesulfovibrionia</taxon>
        <taxon>Thermodesulfovibrionales</taxon>
        <taxon>Thermodesulfovibrionaceae</taxon>
        <taxon>Thermodesulfovibrio</taxon>
    </lineage>
</organism>
<dbReference type="CDD" id="cd04859">
    <property type="entry name" value="Prim_Pol"/>
    <property type="match status" value="1"/>
</dbReference>
<dbReference type="AlphaFoldDB" id="A0A9W6GGA4"/>
<dbReference type="SUPFAM" id="SSF56747">
    <property type="entry name" value="Prim-pol domain"/>
    <property type="match status" value="1"/>
</dbReference>
<feature type="domain" description="DNA primase/polymerase bifunctional N-terminal" evidence="1">
    <location>
        <begin position="13"/>
        <end position="167"/>
    </location>
</feature>
<dbReference type="Pfam" id="PF05272">
    <property type="entry name" value="VapE-like_dom"/>
    <property type="match status" value="1"/>
</dbReference>
<dbReference type="Gene3D" id="3.30.720.160">
    <property type="entry name" value="Bifunctional DNA primase/polymerase, N-terminal"/>
    <property type="match status" value="1"/>
</dbReference>
<reference evidence="2" key="1">
    <citation type="submission" date="2022-12" db="EMBL/GenBank/DDBJ databases">
        <title>Reference genome sequencing for broad-spectrum identification of bacterial and archaeal isolates by mass spectrometry.</title>
        <authorList>
            <person name="Sekiguchi Y."/>
            <person name="Tourlousse D.M."/>
        </authorList>
    </citation>
    <scope>NUCLEOTIDE SEQUENCE</scope>
    <source>
        <strain evidence="2">TSL-P1</strain>
    </source>
</reference>
<sequence length="692" mass="80596">MSFNYNIDPQSSADLYISQGLAVIPLKKGSKEPAITWKEFTNRMPTSEEIQNWNWNGNIGIVTGVISECIVIDADNQDSVEFLEKYSEFSKNLKVVTRRGIHYYFHVLNIPLNFGGQKIYTDRIKIDIKANNGYVVAPPSQIDGFQYHWVGINGDNKLKPKMKKLSFEEFTKILQKIRIELGLEQEQEYVDEKAESEKIKKILDVDLKKLSQIIKRYYREGNRQNIAIYTAGLLGKIGFDLDAALGFITKIANECGDTEIKMRIAGVRHTFQKLESRQPVKGITGLIEVGISEEELKKAFISIEPEEPQKIKVTIPTVTELLQEFCCEHDMKIDYDEFYIKIFVNDREINRETEIRIQSELEKKICKRVPDDVFQKAMESIAYLNKKDRLKEFLLNCKSKWDGTPRIHMFFHDVFCTPLSQYSISVSKNFFVAAVARAFQPGCFQKNIIIIQGPQNIGKSRALMALGKEFHREINVSITTEKDFYMALQGVWIAEIPEMEALRRADRNRIKAIISSTIDRFRPPYHRLVRDFPRRCVFTCTTNDFAIFEDPTGGTRFWPVDALEKANIEYIEKYREQLFGEAVYEYEKSYKYWDIDEHEAQIAQENARRHDEWEQIIYEYIINHNIEKTTVAEIAKSVLNIEIKDLDKAKQMRIADCLSIARFKRKTIREGTKIKKVWVRNLQDIDTSIEPF</sequence>
<name>A0A9W6GGA4_9BACT</name>
<accession>A0A9W6GGA4</accession>
<protein>
    <recommendedName>
        <fullName evidence="1">DNA primase/polymerase bifunctional N-terminal domain-containing protein</fullName>
    </recommendedName>
</protein>
<comment type="caution">
    <text evidence="2">The sequence shown here is derived from an EMBL/GenBank/DDBJ whole genome shotgun (WGS) entry which is preliminary data.</text>
</comment>
<evidence type="ECO:0000313" key="3">
    <source>
        <dbReference type="Proteomes" id="UP001144297"/>
    </source>
</evidence>